<dbReference type="Gene3D" id="1.10.287.1490">
    <property type="match status" value="1"/>
</dbReference>
<evidence type="ECO:0000256" key="1">
    <source>
        <dbReference type="SAM" id="Coils"/>
    </source>
</evidence>
<evidence type="ECO:0000313" key="3">
    <source>
        <dbReference type="EMBL" id="SEH94068.1"/>
    </source>
</evidence>
<sequence>MIGGMEHRDLTDLLILQERDMQIVKLQRSLKAIPEQRTQLMQRAKDREKALLAARKAAQEHELSIKQIELEVKSKEALLAKLKIQQMETRKNDEYLAFASQIDTTASLIGDLETQQLELMERQPALQEAEQAARQRFEAARTSLKEQLAKFDAASERDGALVKQLLEERKALRAKVEPELLATYESIGKSRGLPVVIELPDDGVCPGCNMQVTEDVRGKVLIKLEVERCPNCGRILR</sequence>
<evidence type="ECO:0000313" key="4">
    <source>
        <dbReference type="Proteomes" id="UP000176204"/>
    </source>
</evidence>
<feature type="domain" description="CT398-like coiled coil hairpin" evidence="2">
    <location>
        <begin position="16"/>
        <end position="191"/>
    </location>
</feature>
<keyword evidence="4" id="KW-1185">Reference proteome</keyword>
<reference evidence="4" key="1">
    <citation type="submission" date="2016-09" db="EMBL/GenBank/DDBJ databases">
        <authorList>
            <person name="Koehorst J."/>
        </authorList>
    </citation>
    <scope>NUCLEOTIDE SEQUENCE [LARGE SCALE GENOMIC DNA]</scope>
</reference>
<name>A0A1C7P9D7_9BACT</name>
<gene>
    <name evidence="3" type="ORF">PYTT_1913</name>
</gene>
<protein>
    <recommendedName>
        <fullName evidence="2">CT398-like coiled coil hairpin domain-containing protein</fullName>
    </recommendedName>
</protein>
<dbReference type="STRING" id="1679444.PYTT_1913"/>
<dbReference type="KEGG" id="agl:PYTT_1913"/>
<dbReference type="PANTHER" id="PTHR39082">
    <property type="entry name" value="PHOSPHOLIPASE C-BETA-2-RELATED"/>
    <property type="match status" value="1"/>
</dbReference>
<feature type="coiled-coil region" evidence="1">
    <location>
        <begin position="51"/>
        <end position="85"/>
    </location>
</feature>
<proteinExistence type="predicted"/>
<dbReference type="InterPro" id="IPR056003">
    <property type="entry name" value="CT398_CC_hairpin"/>
</dbReference>
<dbReference type="InterPro" id="IPR052376">
    <property type="entry name" value="Oxidative_Scav/Glycosyltrans"/>
</dbReference>
<dbReference type="AlphaFoldDB" id="A0A1C7P9D7"/>
<organism evidence="3 4">
    <name type="scientific">Akkermansia glycaniphila</name>
    <dbReference type="NCBI Taxonomy" id="1679444"/>
    <lineage>
        <taxon>Bacteria</taxon>
        <taxon>Pseudomonadati</taxon>
        <taxon>Verrucomicrobiota</taxon>
        <taxon>Verrucomicrobiia</taxon>
        <taxon>Verrucomicrobiales</taxon>
        <taxon>Akkermansiaceae</taxon>
        <taxon>Akkermansia</taxon>
    </lineage>
</organism>
<dbReference type="EMBL" id="LT629973">
    <property type="protein sequence ID" value="SEH94068.1"/>
    <property type="molecule type" value="Genomic_DNA"/>
</dbReference>
<keyword evidence="1" id="KW-0175">Coiled coil</keyword>
<dbReference type="PANTHER" id="PTHR39082:SF1">
    <property type="entry name" value="SCAVENGER RECEPTOR CLASS A MEMBER 3"/>
    <property type="match status" value="1"/>
</dbReference>
<dbReference type="Pfam" id="PF24481">
    <property type="entry name" value="CT398_CC"/>
    <property type="match status" value="1"/>
</dbReference>
<dbReference type="Proteomes" id="UP000176204">
    <property type="component" value="Chromosome I"/>
</dbReference>
<accession>A0A1C7P9D7</accession>
<evidence type="ECO:0000259" key="2">
    <source>
        <dbReference type="Pfam" id="PF24481"/>
    </source>
</evidence>